<dbReference type="EMBL" id="JAIQCJ010002272">
    <property type="protein sequence ID" value="KAJ8778050.1"/>
    <property type="molecule type" value="Genomic_DNA"/>
</dbReference>
<comment type="caution">
    <text evidence="1">The sequence shown here is derived from an EMBL/GenBank/DDBJ whole genome shotgun (WGS) entry which is preliminary data.</text>
</comment>
<reference evidence="1 2" key="1">
    <citation type="submission" date="2022-11" db="EMBL/GenBank/DDBJ databases">
        <title>Whole genome sequence of Eschrichtius robustus ER-17-0199.</title>
        <authorList>
            <person name="Bruniche-Olsen A."/>
            <person name="Black A.N."/>
            <person name="Fields C.J."/>
            <person name="Walden K."/>
            <person name="Dewoody J.A."/>
        </authorList>
    </citation>
    <scope>NUCLEOTIDE SEQUENCE [LARGE SCALE GENOMIC DNA]</scope>
    <source>
        <strain evidence="1">ER-17-0199</strain>
        <tissue evidence="1">Blubber</tissue>
    </source>
</reference>
<name>A0AB34GHQ9_ESCRO</name>
<dbReference type="Proteomes" id="UP001159641">
    <property type="component" value="Unassembled WGS sequence"/>
</dbReference>
<dbReference type="AlphaFoldDB" id="A0AB34GHQ9"/>
<keyword evidence="2" id="KW-1185">Reference proteome</keyword>
<evidence type="ECO:0000313" key="1">
    <source>
        <dbReference type="EMBL" id="KAJ8778050.1"/>
    </source>
</evidence>
<protein>
    <submittedName>
        <fullName evidence="1">Uncharacterized protein</fullName>
    </submittedName>
</protein>
<sequence length="222" mass="23316">MGSMGARRHTVQQQTNHAIAASASALKQMAELLRGCSRVCSLGAEGDGARGPGWGDRCGPRGCSGQRSRVPLFTGPQAGQWCRCHGLPASWARVPRPPALLYVPHPPATSTCALPATALTVGLLTVVTATASQATAPSQPPCPRRPSPLASHVPPALAGCLLSTPYLLPQRLGEPRACSVVKPSRVTERGPVFFSEACLLPIRLHVAQGCQQLQQQRPTSKS</sequence>
<evidence type="ECO:0000313" key="2">
    <source>
        <dbReference type="Proteomes" id="UP001159641"/>
    </source>
</evidence>
<proteinExistence type="predicted"/>
<accession>A0AB34GHQ9</accession>
<gene>
    <name evidence="1" type="ORF">J1605_013910</name>
</gene>
<organism evidence="1 2">
    <name type="scientific">Eschrichtius robustus</name>
    <name type="common">California gray whale</name>
    <name type="synonym">Eschrichtius gibbosus</name>
    <dbReference type="NCBI Taxonomy" id="9764"/>
    <lineage>
        <taxon>Eukaryota</taxon>
        <taxon>Metazoa</taxon>
        <taxon>Chordata</taxon>
        <taxon>Craniata</taxon>
        <taxon>Vertebrata</taxon>
        <taxon>Euteleostomi</taxon>
        <taxon>Mammalia</taxon>
        <taxon>Eutheria</taxon>
        <taxon>Laurasiatheria</taxon>
        <taxon>Artiodactyla</taxon>
        <taxon>Whippomorpha</taxon>
        <taxon>Cetacea</taxon>
        <taxon>Mysticeti</taxon>
        <taxon>Eschrichtiidae</taxon>
        <taxon>Eschrichtius</taxon>
    </lineage>
</organism>